<comment type="function">
    <text evidence="7">Catalyzes the methyl esterification of L-isoaspartyl residues in peptides and proteins that result from spontaneous decomposition of normal L-aspartyl and L-asparaginyl residues. It plays a role in the repair and/or degradation of damaged proteins.</text>
</comment>
<name>A0A370HMJ9_9HYPH</name>
<dbReference type="RefSeq" id="WP_114769534.1">
    <property type="nucleotide sequence ID" value="NZ_QQBB01000003.1"/>
</dbReference>
<comment type="caution">
    <text evidence="8">The sequence shown here is derived from an EMBL/GenBank/DDBJ whole genome shotgun (WGS) entry which is preliminary data.</text>
</comment>
<dbReference type="Gene3D" id="3.40.50.150">
    <property type="entry name" value="Vaccinia Virus protein VP39"/>
    <property type="match status" value="1"/>
</dbReference>
<comment type="similarity">
    <text evidence="2 7">Belongs to the methyltransferase superfamily. L-isoaspartyl/D-aspartyl protein methyltransferase family.</text>
</comment>
<keyword evidence="9" id="KW-1185">Reference proteome</keyword>
<dbReference type="GO" id="GO:0032259">
    <property type="term" value="P:methylation"/>
    <property type="evidence" value="ECO:0007669"/>
    <property type="project" value="UniProtKB-KW"/>
</dbReference>
<proteinExistence type="inferred from homology"/>
<dbReference type="NCBIfam" id="TIGR00080">
    <property type="entry name" value="pimt"/>
    <property type="match status" value="1"/>
</dbReference>
<dbReference type="GO" id="GO:0030091">
    <property type="term" value="P:protein repair"/>
    <property type="evidence" value="ECO:0007669"/>
    <property type="project" value="UniProtKB-UniRule"/>
</dbReference>
<comment type="catalytic activity">
    <reaction evidence="7">
        <text>[protein]-L-isoaspartate + S-adenosyl-L-methionine = [protein]-L-isoaspartate alpha-methyl ester + S-adenosyl-L-homocysteine</text>
        <dbReference type="Rhea" id="RHEA:12705"/>
        <dbReference type="Rhea" id="RHEA-COMP:12143"/>
        <dbReference type="Rhea" id="RHEA-COMP:12144"/>
        <dbReference type="ChEBI" id="CHEBI:57856"/>
        <dbReference type="ChEBI" id="CHEBI:59789"/>
        <dbReference type="ChEBI" id="CHEBI:90596"/>
        <dbReference type="ChEBI" id="CHEBI:90598"/>
        <dbReference type="EC" id="2.1.1.77"/>
    </reaction>
</comment>
<evidence type="ECO:0000256" key="5">
    <source>
        <dbReference type="ARBA" id="ARBA00022679"/>
    </source>
</evidence>
<dbReference type="AlphaFoldDB" id="A0A370HMJ9"/>
<sequence length="225" mass="24926">MKPMNDSHLAILRRHMVEVVAIHADLAGDEIGRAVLDERVLEAMRQVPRHLFVPTQLAPFAYQDMPLPIGFDKTISQPFIVALMTDLLSPQPHESVLEVGTGLGYQTALLARLAGHVWSMEVVEEFASHAEELLRSLDYTNVTIRVGDGSRGWSEHAPFDKIVVSSAAEEAPPALLDQLRPGGRLVMPIGPEEMQWLCVFDKDESGRAASHDIMAVRFSRLETVV</sequence>
<protein>
    <recommendedName>
        <fullName evidence="7">Protein-L-isoaspartate O-methyltransferase</fullName>
        <ecNumber evidence="7">2.1.1.77</ecNumber>
    </recommendedName>
    <alternativeName>
        <fullName evidence="7">L-isoaspartyl protein carboxyl methyltransferase</fullName>
    </alternativeName>
    <alternativeName>
        <fullName evidence="7">Protein L-isoaspartyl methyltransferase</fullName>
    </alternativeName>
    <alternativeName>
        <fullName evidence="7">Protein-beta-aspartate methyltransferase</fullName>
        <shortName evidence="7">PIMT</shortName>
    </alternativeName>
</protein>
<keyword evidence="5 7" id="KW-0808">Transferase</keyword>
<dbReference type="Pfam" id="PF01135">
    <property type="entry name" value="PCMT"/>
    <property type="match status" value="1"/>
</dbReference>
<keyword evidence="4 7" id="KW-0489">Methyltransferase</keyword>
<dbReference type="NCBIfam" id="NF001453">
    <property type="entry name" value="PRK00312.1"/>
    <property type="match status" value="1"/>
</dbReference>
<dbReference type="HAMAP" id="MF_00090">
    <property type="entry name" value="PIMT"/>
    <property type="match status" value="1"/>
</dbReference>
<evidence type="ECO:0000256" key="3">
    <source>
        <dbReference type="ARBA" id="ARBA00022490"/>
    </source>
</evidence>
<dbReference type="PANTHER" id="PTHR11579">
    <property type="entry name" value="PROTEIN-L-ISOASPARTATE O-METHYLTRANSFERASE"/>
    <property type="match status" value="1"/>
</dbReference>
<dbReference type="CDD" id="cd02440">
    <property type="entry name" value="AdoMet_MTases"/>
    <property type="match status" value="1"/>
</dbReference>
<evidence type="ECO:0000256" key="6">
    <source>
        <dbReference type="ARBA" id="ARBA00022691"/>
    </source>
</evidence>
<evidence type="ECO:0000313" key="8">
    <source>
        <dbReference type="EMBL" id="RDI59803.1"/>
    </source>
</evidence>
<keyword evidence="3 7" id="KW-0963">Cytoplasm</keyword>
<keyword evidence="6 7" id="KW-0949">S-adenosyl-L-methionine</keyword>
<evidence type="ECO:0000256" key="2">
    <source>
        <dbReference type="ARBA" id="ARBA00005369"/>
    </source>
</evidence>
<organism evidence="8 9">
    <name type="scientific">Microvirga subterranea</name>
    <dbReference type="NCBI Taxonomy" id="186651"/>
    <lineage>
        <taxon>Bacteria</taxon>
        <taxon>Pseudomonadati</taxon>
        <taxon>Pseudomonadota</taxon>
        <taxon>Alphaproteobacteria</taxon>
        <taxon>Hyphomicrobiales</taxon>
        <taxon>Methylobacteriaceae</taxon>
        <taxon>Microvirga</taxon>
    </lineage>
</organism>
<dbReference type="PROSITE" id="PS01279">
    <property type="entry name" value="PCMT"/>
    <property type="match status" value="1"/>
</dbReference>
<dbReference type="Proteomes" id="UP000254925">
    <property type="component" value="Unassembled WGS sequence"/>
</dbReference>
<dbReference type="GO" id="GO:0004719">
    <property type="term" value="F:protein-L-isoaspartate (D-aspartate) O-methyltransferase activity"/>
    <property type="evidence" value="ECO:0007669"/>
    <property type="project" value="UniProtKB-UniRule"/>
</dbReference>
<dbReference type="EMBL" id="QQBB01000003">
    <property type="protein sequence ID" value="RDI59803.1"/>
    <property type="molecule type" value="Genomic_DNA"/>
</dbReference>
<accession>A0A370HMJ9</accession>
<reference evidence="8 9" key="1">
    <citation type="submission" date="2018-07" db="EMBL/GenBank/DDBJ databases">
        <title>Genomic Encyclopedia of Type Strains, Phase IV (KMG-IV): sequencing the most valuable type-strain genomes for metagenomic binning, comparative biology and taxonomic classification.</title>
        <authorList>
            <person name="Goeker M."/>
        </authorList>
    </citation>
    <scope>NUCLEOTIDE SEQUENCE [LARGE SCALE GENOMIC DNA]</scope>
    <source>
        <strain evidence="8 9">DSM 14364</strain>
    </source>
</reference>
<dbReference type="FunFam" id="3.40.50.150:FF:000010">
    <property type="entry name" value="Protein-L-isoaspartate O-methyltransferase"/>
    <property type="match status" value="1"/>
</dbReference>
<dbReference type="InterPro" id="IPR029063">
    <property type="entry name" value="SAM-dependent_MTases_sf"/>
</dbReference>
<dbReference type="GO" id="GO:0005737">
    <property type="term" value="C:cytoplasm"/>
    <property type="evidence" value="ECO:0007669"/>
    <property type="project" value="UniProtKB-SubCell"/>
</dbReference>
<gene>
    <name evidence="7" type="primary">pcm</name>
    <name evidence="8" type="ORF">DES45_10358</name>
</gene>
<dbReference type="SUPFAM" id="SSF53335">
    <property type="entry name" value="S-adenosyl-L-methionine-dependent methyltransferases"/>
    <property type="match status" value="1"/>
</dbReference>
<dbReference type="InterPro" id="IPR000682">
    <property type="entry name" value="PCMT"/>
</dbReference>
<dbReference type="PANTHER" id="PTHR11579:SF0">
    <property type="entry name" value="PROTEIN-L-ISOASPARTATE(D-ASPARTATE) O-METHYLTRANSFERASE"/>
    <property type="match status" value="1"/>
</dbReference>
<evidence type="ECO:0000256" key="7">
    <source>
        <dbReference type="HAMAP-Rule" id="MF_00090"/>
    </source>
</evidence>
<evidence type="ECO:0000256" key="4">
    <source>
        <dbReference type="ARBA" id="ARBA00022603"/>
    </source>
</evidence>
<dbReference type="EC" id="2.1.1.77" evidence="7"/>
<comment type="subcellular location">
    <subcellularLocation>
        <location evidence="1 7">Cytoplasm</location>
    </subcellularLocation>
</comment>
<evidence type="ECO:0000256" key="1">
    <source>
        <dbReference type="ARBA" id="ARBA00004496"/>
    </source>
</evidence>
<evidence type="ECO:0000313" key="9">
    <source>
        <dbReference type="Proteomes" id="UP000254925"/>
    </source>
</evidence>
<dbReference type="OrthoDB" id="9810066at2"/>
<feature type="active site" evidence="7">
    <location>
        <position position="76"/>
    </location>
</feature>